<dbReference type="Proteomes" id="UP001515480">
    <property type="component" value="Unassembled WGS sequence"/>
</dbReference>
<dbReference type="Pfam" id="PF01758">
    <property type="entry name" value="SBF"/>
    <property type="match status" value="1"/>
</dbReference>
<feature type="transmembrane region" description="Helical" evidence="6">
    <location>
        <begin position="122"/>
        <end position="140"/>
    </location>
</feature>
<keyword evidence="5 6" id="KW-0472">Membrane</keyword>
<accession>A0AB34IIF5</accession>
<feature type="transmembrane region" description="Helical" evidence="6">
    <location>
        <begin position="89"/>
        <end position="110"/>
    </location>
</feature>
<evidence type="ECO:0000256" key="7">
    <source>
        <dbReference type="SAM" id="SignalP"/>
    </source>
</evidence>
<dbReference type="InterPro" id="IPR038770">
    <property type="entry name" value="Na+/solute_symporter_sf"/>
</dbReference>
<evidence type="ECO:0000313" key="8">
    <source>
        <dbReference type="EMBL" id="KAL1499356.1"/>
    </source>
</evidence>
<organism evidence="8 9">
    <name type="scientific">Prymnesium parvum</name>
    <name type="common">Toxic golden alga</name>
    <dbReference type="NCBI Taxonomy" id="97485"/>
    <lineage>
        <taxon>Eukaryota</taxon>
        <taxon>Haptista</taxon>
        <taxon>Haptophyta</taxon>
        <taxon>Prymnesiophyceae</taxon>
        <taxon>Prymnesiales</taxon>
        <taxon>Prymnesiaceae</taxon>
        <taxon>Prymnesium</taxon>
    </lineage>
</organism>
<keyword evidence="3 6" id="KW-0812">Transmembrane</keyword>
<dbReference type="AlphaFoldDB" id="A0AB34IIF5"/>
<comment type="caution">
    <text evidence="8">The sequence shown here is derived from an EMBL/GenBank/DDBJ whole genome shotgun (WGS) entry which is preliminary data.</text>
</comment>
<evidence type="ECO:0000256" key="4">
    <source>
        <dbReference type="ARBA" id="ARBA00022989"/>
    </source>
</evidence>
<gene>
    <name evidence="8" type="ORF">AB1Y20_011563</name>
</gene>
<comment type="similarity">
    <text evidence="2">Belongs to the bile acid:sodium symporter (BASS) (TC 2.A.28) family.</text>
</comment>
<dbReference type="InterPro" id="IPR002657">
    <property type="entry name" value="BilAc:Na_symport/Acr3"/>
</dbReference>
<keyword evidence="9" id="KW-1185">Reference proteome</keyword>
<feature type="transmembrane region" description="Helical" evidence="6">
    <location>
        <begin position="152"/>
        <end position="171"/>
    </location>
</feature>
<evidence type="ECO:0000313" key="9">
    <source>
        <dbReference type="Proteomes" id="UP001515480"/>
    </source>
</evidence>
<evidence type="ECO:0000256" key="6">
    <source>
        <dbReference type="SAM" id="Phobius"/>
    </source>
</evidence>
<dbReference type="PANTHER" id="PTHR10361:SF30">
    <property type="entry name" value="SODIUM_METABOLITE COTRANSPORTER BASS6, CHLOROPLASTIC-RELATED"/>
    <property type="match status" value="1"/>
</dbReference>
<feature type="transmembrane region" description="Helical" evidence="6">
    <location>
        <begin position="308"/>
        <end position="326"/>
    </location>
</feature>
<dbReference type="Gene3D" id="1.20.1530.20">
    <property type="match status" value="1"/>
</dbReference>
<feature type="transmembrane region" description="Helical" evidence="6">
    <location>
        <begin position="277"/>
        <end position="302"/>
    </location>
</feature>
<feature type="transmembrane region" description="Helical" evidence="6">
    <location>
        <begin position="208"/>
        <end position="230"/>
    </location>
</feature>
<dbReference type="InterPro" id="IPR004710">
    <property type="entry name" value="Bilac:Na_transpt"/>
</dbReference>
<keyword evidence="4 6" id="KW-1133">Transmembrane helix</keyword>
<reference evidence="8 9" key="1">
    <citation type="journal article" date="2024" name="Science">
        <title>Giant polyketide synthase enzymes in the biosynthesis of giant marine polyether toxins.</title>
        <authorList>
            <person name="Fallon T.R."/>
            <person name="Shende V.V."/>
            <person name="Wierzbicki I.H."/>
            <person name="Pendleton A.L."/>
            <person name="Watervoot N.F."/>
            <person name="Auber R.P."/>
            <person name="Gonzalez D.J."/>
            <person name="Wisecaver J.H."/>
            <person name="Moore B.S."/>
        </authorList>
    </citation>
    <scope>NUCLEOTIDE SEQUENCE [LARGE SCALE GENOMIC DNA]</scope>
    <source>
        <strain evidence="8 9">12B1</strain>
    </source>
</reference>
<protein>
    <submittedName>
        <fullName evidence="8">Uncharacterized protein</fullName>
    </submittedName>
</protein>
<dbReference type="EMBL" id="JBGBPQ010000025">
    <property type="protein sequence ID" value="KAL1499356.1"/>
    <property type="molecule type" value="Genomic_DNA"/>
</dbReference>
<evidence type="ECO:0000256" key="3">
    <source>
        <dbReference type="ARBA" id="ARBA00022692"/>
    </source>
</evidence>
<evidence type="ECO:0000256" key="2">
    <source>
        <dbReference type="ARBA" id="ARBA00006528"/>
    </source>
</evidence>
<name>A0AB34IIF5_PRYPA</name>
<feature type="signal peptide" evidence="7">
    <location>
        <begin position="1"/>
        <end position="21"/>
    </location>
</feature>
<evidence type="ECO:0000256" key="1">
    <source>
        <dbReference type="ARBA" id="ARBA00004141"/>
    </source>
</evidence>
<proteinExistence type="inferred from homology"/>
<keyword evidence="7" id="KW-0732">Signal</keyword>
<sequence>MASRLSLLLATLAALTPPAAAALAPPSAFSARGVHAAVVPRPLPSLRLASPRLAMREARLAAPPKMLADAVAAPQPEGSGGAMEAFSKFSALFSNLFPLWTIVVALLGLYAPQIFMGISTSYFTGLLGLLMLSMGITLTVDDFKRVLLRPGVMVLGFVGCYGLMPAMALGLSKLLALSPALTAGMILVGSINGGQASNLCTYIAKGDVALSVLMTTVTTIGAIVMTPLISKVLLGAIVPVDAVGVAVSTVQVVLVPIVLGMLANVRFPVAVKRVEPFSPVVGVLCTCVLVGSAVAQCSAPILAAGLKLQLAAALLHIFGGLAAYFVGKPLKYSETVCRTIAIETSMKSSAFGFLLAKLHFSSFMVRVPAAVSVVWMALVGSSLAVAFRFMPVPEGEE</sequence>
<comment type="subcellular location">
    <subcellularLocation>
        <location evidence="1">Membrane</location>
        <topology evidence="1">Multi-pass membrane protein</topology>
    </subcellularLocation>
</comment>
<evidence type="ECO:0000256" key="5">
    <source>
        <dbReference type="ARBA" id="ARBA00023136"/>
    </source>
</evidence>
<feature type="chain" id="PRO_5044331584" evidence="7">
    <location>
        <begin position="22"/>
        <end position="397"/>
    </location>
</feature>
<feature type="transmembrane region" description="Helical" evidence="6">
    <location>
        <begin position="242"/>
        <end position="265"/>
    </location>
</feature>
<dbReference type="PANTHER" id="PTHR10361">
    <property type="entry name" value="SODIUM-BILE ACID COTRANSPORTER"/>
    <property type="match status" value="1"/>
</dbReference>
<feature type="transmembrane region" description="Helical" evidence="6">
    <location>
        <begin position="367"/>
        <end position="390"/>
    </location>
</feature>
<dbReference type="GO" id="GO:0016020">
    <property type="term" value="C:membrane"/>
    <property type="evidence" value="ECO:0007669"/>
    <property type="project" value="UniProtKB-SubCell"/>
</dbReference>